<proteinExistence type="predicted"/>
<dbReference type="AlphaFoldDB" id="A0A401GA54"/>
<protein>
    <submittedName>
        <fullName evidence="1">Uncharacterized protein</fullName>
    </submittedName>
</protein>
<sequence>MTELVVDHWWIDIGMEIQGNQQVMWWCSDAPWQILQRVLELDNETVEHYTKTSTFYHDLTAQLTDVGNFRYEPSQSVQQRTKVFYIQAYNMEKSPMYFLNGGNTHSK</sequence>
<dbReference type="Proteomes" id="UP000287166">
    <property type="component" value="Unassembled WGS sequence"/>
</dbReference>
<gene>
    <name evidence="1" type="ORF">SCP_0202260</name>
</gene>
<evidence type="ECO:0000313" key="1">
    <source>
        <dbReference type="EMBL" id="GBE79029.1"/>
    </source>
</evidence>
<name>A0A401GA54_9APHY</name>
<organism evidence="1 2">
    <name type="scientific">Sparassis crispa</name>
    <dbReference type="NCBI Taxonomy" id="139825"/>
    <lineage>
        <taxon>Eukaryota</taxon>
        <taxon>Fungi</taxon>
        <taxon>Dikarya</taxon>
        <taxon>Basidiomycota</taxon>
        <taxon>Agaricomycotina</taxon>
        <taxon>Agaricomycetes</taxon>
        <taxon>Polyporales</taxon>
        <taxon>Sparassidaceae</taxon>
        <taxon>Sparassis</taxon>
    </lineage>
</organism>
<reference evidence="1 2" key="1">
    <citation type="journal article" date="2018" name="Sci. Rep.">
        <title>Genome sequence of the cauliflower mushroom Sparassis crispa (Hanabiratake) and its association with beneficial usage.</title>
        <authorList>
            <person name="Kiyama R."/>
            <person name="Furutani Y."/>
            <person name="Kawaguchi K."/>
            <person name="Nakanishi T."/>
        </authorList>
    </citation>
    <scope>NUCLEOTIDE SEQUENCE [LARGE SCALE GENOMIC DNA]</scope>
</reference>
<accession>A0A401GA54</accession>
<dbReference type="GeneID" id="38775946"/>
<evidence type="ECO:0000313" key="2">
    <source>
        <dbReference type="Proteomes" id="UP000287166"/>
    </source>
</evidence>
<dbReference type="RefSeq" id="XP_027609942.1">
    <property type="nucleotide sequence ID" value="XM_027754141.1"/>
</dbReference>
<keyword evidence="2" id="KW-1185">Reference proteome</keyword>
<dbReference type="InParanoid" id="A0A401GA54"/>
<dbReference type="EMBL" id="BFAD01000002">
    <property type="protein sequence ID" value="GBE79029.1"/>
    <property type="molecule type" value="Genomic_DNA"/>
</dbReference>
<comment type="caution">
    <text evidence="1">The sequence shown here is derived from an EMBL/GenBank/DDBJ whole genome shotgun (WGS) entry which is preliminary data.</text>
</comment>